<dbReference type="Gene3D" id="1.10.3720.10">
    <property type="entry name" value="MetI-like"/>
    <property type="match status" value="1"/>
</dbReference>
<dbReference type="PROSITE" id="PS50928">
    <property type="entry name" value="ABC_TM1"/>
    <property type="match status" value="1"/>
</dbReference>
<dbReference type="InterPro" id="IPR035906">
    <property type="entry name" value="MetI-like_sf"/>
</dbReference>
<dbReference type="CDD" id="cd06261">
    <property type="entry name" value="TM_PBP2"/>
    <property type="match status" value="1"/>
</dbReference>
<evidence type="ECO:0000256" key="5">
    <source>
        <dbReference type="ARBA" id="ARBA00022989"/>
    </source>
</evidence>
<dbReference type="InterPro" id="IPR051393">
    <property type="entry name" value="ABC_transporter_permease"/>
</dbReference>
<keyword evidence="2 7" id="KW-0813">Transport</keyword>
<dbReference type="PANTHER" id="PTHR30193:SF41">
    <property type="entry name" value="DIACETYLCHITOBIOSE UPTAKE SYSTEM PERMEASE PROTEIN NGCF"/>
    <property type="match status" value="1"/>
</dbReference>
<proteinExistence type="inferred from homology"/>
<evidence type="ECO:0000256" key="1">
    <source>
        <dbReference type="ARBA" id="ARBA00004651"/>
    </source>
</evidence>
<evidence type="ECO:0000256" key="3">
    <source>
        <dbReference type="ARBA" id="ARBA00022475"/>
    </source>
</evidence>
<evidence type="ECO:0000256" key="4">
    <source>
        <dbReference type="ARBA" id="ARBA00022692"/>
    </source>
</evidence>
<dbReference type="SUPFAM" id="SSF161098">
    <property type="entry name" value="MetI-like"/>
    <property type="match status" value="1"/>
</dbReference>
<comment type="subcellular location">
    <subcellularLocation>
        <location evidence="1 7">Cell membrane</location>
        <topology evidence="1 7">Multi-pass membrane protein</topology>
    </subcellularLocation>
</comment>
<keyword evidence="3" id="KW-1003">Cell membrane</keyword>
<keyword evidence="6 7" id="KW-0472">Membrane</keyword>
<evidence type="ECO:0000256" key="6">
    <source>
        <dbReference type="ARBA" id="ARBA00023136"/>
    </source>
</evidence>
<organism evidence="9 10">
    <name type="scientific">Kribbella hippodromi</name>
    <dbReference type="NCBI Taxonomy" id="434347"/>
    <lineage>
        <taxon>Bacteria</taxon>
        <taxon>Bacillati</taxon>
        <taxon>Actinomycetota</taxon>
        <taxon>Actinomycetes</taxon>
        <taxon>Propionibacteriales</taxon>
        <taxon>Kribbellaceae</taxon>
        <taxon>Kribbella</taxon>
    </lineage>
</organism>
<name>A0ABN2EDV6_9ACTN</name>
<keyword evidence="4 7" id="KW-0812">Transmembrane</keyword>
<feature type="transmembrane region" description="Helical" evidence="7">
    <location>
        <begin position="284"/>
        <end position="307"/>
    </location>
</feature>
<feature type="domain" description="ABC transmembrane type-1" evidence="8">
    <location>
        <begin position="91"/>
        <end position="307"/>
    </location>
</feature>
<sequence length="319" mass="35634">MAMTSERVLGKRVVPAARRRVRLSPFERSRRRMLLPFLAPSLLIYLFIMVVPTLFTLWLSFNKWAGSGPMTFVGGENYVRMFRDPVFKSSFVNTFLIVFGVGAGVFLVSFGLTMLLQDMVGRKFVRAVIFFPTLVPGIVISILWGFLFDAEGLVNKVLMAIGVDSPPQWLATGNAFKTIMIGLVWLSSGGYTVIFMAAADRIPRMYYEVAELDGANSFQRFRYVTAPMMWDVVGVCMVLWIVGALKVFEFLLTFSGATGQLPSTELWNFSMYSYATAFSSEGEAGFGIASACAILLLLLTVILTVLVRRVTQRRDAIDY</sequence>
<evidence type="ECO:0000256" key="7">
    <source>
        <dbReference type="RuleBase" id="RU363032"/>
    </source>
</evidence>
<dbReference type="PANTHER" id="PTHR30193">
    <property type="entry name" value="ABC TRANSPORTER PERMEASE PROTEIN"/>
    <property type="match status" value="1"/>
</dbReference>
<evidence type="ECO:0000259" key="8">
    <source>
        <dbReference type="PROSITE" id="PS50928"/>
    </source>
</evidence>
<evidence type="ECO:0000313" key="9">
    <source>
        <dbReference type="EMBL" id="GAA1604306.1"/>
    </source>
</evidence>
<keyword evidence="10" id="KW-1185">Reference proteome</keyword>
<evidence type="ECO:0000313" key="10">
    <source>
        <dbReference type="Proteomes" id="UP001501705"/>
    </source>
</evidence>
<feature type="transmembrane region" description="Helical" evidence="7">
    <location>
        <begin position="228"/>
        <end position="248"/>
    </location>
</feature>
<reference evidence="9 10" key="1">
    <citation type="journal article" date="2019" name="Int. J. Syst. Evol. Microbiol.">
        <title>The Global Catalogue of Microorganisms (GCM) 10K type strain sequencing project: providing services to taxonomists for standard genome sequencing and annotation.</title>
        <authorList>
            <consortium name="The Broad Institute Genomics Platform"/>
            <consortium name="The Broad Institute Genome Sequencing Center for Infectious Disease"/>
            <person name="Wu L."/>
            <person name="Ma J."/>
        </authorList>
    </citation>
    <scope>NUCLEOTIDE SEQUENCE [LARGE SCALE GENOMIC DNA]</scope>
    <source>
        <strain evidence="9 10">JCM 15572</strain>
    </source>
</reference>
<protein>
    <submittedName>
        <fullName evidence="9">Sugar ABC transporter permease</fullName>
    </submittedName>
</protein>
<comment type="caution">
    <text evidence="9">The sequence shown here is derived from an EMBL/GenBank/DDBJ whole genome shotgun (WGS) entry which is preliminary data.</text>
</comment>
<dbReference type="EMBL" id="BAAAPH010000034">
    <property type="protein sequence ID" value="GAA1604306.1"/>
    <property type="molecule type" value="Genomic_DNA"/>
</dbReference>
<accession>A0ABN2EDV6</accession>
<feature type="transmembrane region" description="Helical" evidence="7">
    <location>
        <begin position="179"/>
        <end position="199"/>
    </location>
</feature>
<dbReference type="Pfam" id="PF00528">
    <property type="entry name" value="BPD_transp_1"/>
    <property type="match status" value="1"/>
</dbReference>
<feature type="transmembrane region" description="Helical" evidence="7">
    <location>
        <begin position="91"/>
        <end position="116"/>
    </location>
</feature>
<comment type="similarity">
    <text evidence="7">Belongs to the binding-protein-dependent transport system permease family.</text>
</comment>
<feature type="transmembrane region" description="Helical" evidence="7">
    <location>
        <begin position="128"/>
        <end position="148"/>
    </location>
</feature>
<dbReference type="Proteomes" id="UP001501705">
    <property type="component" value="Unassembled WGS sequence"/>
</dbReference>
<evidence type="ECO:0000256" key="2">
    <source>
        <dbReference type="ARBA" id="ARBA00022448"/>
    </source>
</evidence>
<keyword evidence="5 7" id="KW-1133">Transmembrane helix</keyword>
<dbReference type="InterPro" id="IPR000515">
    <property type="entry name" value="MetI-like"/>
</dbReference>
<gene>
    <name evidence="9" type="ORF">GCM10009804_70800</name>
</gene>
<feature type="transmembrane region" description="Helical" evidence="7">
    <location>
        <begin position="37"/>
        <end position="61"/>
    </location>
</feature>